<feature type="compositionally biased region" description="Polar residues" evidence="1">
    <location>
        <begin position="476"/>
        <end position="491"/>
    </location>
</feature>
<feature type="region of interest" description="Disordered" evidence="1">
    <location>
        <begin position="309"/>
        <end position="359"/>
    </location>
</feature>
<dbReference type="PROSITE" id="PS50106">
    <property type="entry name" value="PDZ"/>
    <property type="match status" value="1"/>
</dbReference>
<dbReference type="CDD" id="cd00136">
    <property type="entry name" value="PDZ_canonical"/>
    <property type="match status" value="1"/>
</dbReference>
<feature type="compositionally biased region" description="Basic and acidic residues" evidence="1">
    <location>
        <begin position="434"/>
        <end position="444"/>
    </location>
</feature>
<feature type="region of interest" description="Disordered" evidence="1">
    <location>
        <begin position="271"/>
        <end position="297"/>
    </location>
</feature>
<protein>
    <submittedName>
        <fullName evidence="3">(African queen) hypothetical protein</fullName>
    </submittedName>
</protein>
<feature type="compositionally biased region" description="Basic and acidic residues" evidence="1">
    <location>
        <begin position="525"/>
        <end position="537"/>
    </location>
</feature>
<dbReference type="Proteomes" id="UP000789524">
    <property type="component" value="Unassembled WGS sequence"/>
</dbReference>
<sequence length="1502" mass="169073">MIAWSLLRLDVFRLGSDLRSKLVDVLVRRDVFRLGSDFGIRLDVFRLGSDFGSKLVDVLVRLDVFRLRSDFESKLVDVLVRLDVFRLGSDLGRKHIILSKDPESVKDEFAFDNPGFKEGWQHEAPTLPLGGNMTSQIKSDFNNKPEFSKDDSHLQLTKIRRVKLWARDFTGLGLTCGGGARDGVCIHSVMRNGPAAAAMLQPGDKIKSIKIEFTGTPLEDAVSILSLASPYPVELEVMEGYRVSGEGWPVYHPLMKAGSTGDVSTLEKAGKLLQPPKSPNVSNSNNSTLETKHSKSGIKKIITEKITTIERNKKERKDAPNTLERENEKNLKLANKTRHSDAPTSKPERSKNRLSSEDVQIIVPDNNSHIEQAEVQKKEYDPKRGMKFGIRVLPPNVPDDGVLKKNVENGAVSIEKAIDEPDKPEPQRQAPVHIKHENETDQKKPVVAKRREKLAPPIPNARSKIEIETSHDISKTSETISFSRTDLNSSGIKRDENGIPQELPQHMFDAAKAARSNRKSSADLIQDKEPKKDEAPKPTKKSKGKAPSPPEPEKKDSILDDIKNLHDFLNNEKHHSSLLHDTVTSTKTTYNTSTPKVNKTKSRLDESINFSQEDIDDIVKPFKRESDSLNNFFEDSKSNLSSNQDVHSVMSLNQSDKSDRGSTTIELNNSDITIHSSPLNETERSESDASPLEDNERKATSLGDLSRFELKAKINKPASGTLERAQSLDISVEDGDIQDTLSPKKRKAMSVVESTFFDSGNEDILPEMIDPDKGIVIKHKEPRLSLNIAKTSAIEGLDTFQRNRLKKASEFGNLEDAIVKGSNSSMESTRYESHEAIYGKTQSSTQKTQEEHETSDHLARRIMDENLKVHLKLVSEFAKSTSDSSSSTLDNSQEQSITKTTTSPIKYEEKITMSYDTNIPDDMKVSRSSYVNSLERPKSEMMKKLLAKNPIFNVNIDQTQSSNKYEATTSKETPSLTDSFKSSLHQPDIVNFDLKTSPTSKVRDYDEYISNIRVGSNNNSLKINKQQQINRDWSESKNVDQENIVTIKTGDDLSEKRSSYTKSIEIGENRLIPDLVEGTKNKIEEKQTRTLYMEPANVSLTMTQEPIQKTVTVNVSEDEYGNKVVTQNVEKITTQYITSKIEAPLQVEQISFGMMRGSDINEMELEEGNVKDIDRNVLEEIKRKNPNIHFTSTEPSYTRTETILLNTSNMDEEQTRALMEKLQNDPNFMAQKSTEELSRMGIRVFHDLDDKTDTNKDAMEVTKTRYSINPSTIISETKCIGTTQATEKTQRDHITEIQVRPKIDKQENKTEYKITNTQRNTAKMYEEPLLSYELDIEMLNDFITNERHHSAKHLAEIKKRNNQNDSKKRHSDFDLPRNSHIKFRTATYESPKGTIVTSTDLENRRLSQLDQMQLRSPSDVVQPQKPVISAKPSSIPVKDKKPTGFVSSKIPVFGTQKSLSQENLTEKSFSIPRSSQNLSSSSSNISITSIKSSSKSPSGGRL</sequence>
<feature type="compositionally biased region" description="Basic and acidic residues" evidence="1">
    <location>
        <begin position="463"/>
        <end position="475"/>
    </location>
</feature>
<feature type="compositionally biased region" description="Polar residues" evidence="1">
    <location>
        <begin position="635"/>
        <end position="680"/>
    </location>
</feature>
<dbReference type="InterPro" id="IPR001478">
    <property type="entry name" value="PDZ"/>
</dbReference>
<dbReference type="SUPFAM" id="SSF50156">
    <property type="entry name" value="PDZ domain-like"/>
    <property type="match status" value="1"/>
</dbReference>
<name>A0A8J2QV42_9NEOP</name>
<feature type="region of interest" description="Disordered" evidence="1">
    <location>
        <begin position="635"/>
        <end position="701"/>
    </location>
</feature>
<feature type="compositionally biased region" description="Low complexity" evidence="1">
    <location>
        <begin position="1470"/>
        <end position="1502"/>
    </location>
</feature>
<evidence type="ECO:0000313" key="3">
    <source>
        <dbReference type="EMBL" id="CAG9572938.1"/>
    </source>
</evidence>
<feature type="region of interest" description="Disordered" evidence="1">
    <location>
        <begin position="1461"/>
        <end position="1502"/>
    </location>
</feature>
<feature type="domain" description="PDZ" evidence="2">
    <location>
        <begin position="161"/>
        <end position="225"/>
    </location>
</feature>
<feature type="region of interest" description="Disordered" evidence="1">
    <location>
        <begin position="415"/>
        <end position="559"/>
    </location>
</feature>
<keyword evidence="4" id="KW-1185">Reference proteome</keyword>
<evidence type="ECO:0000256" key="1">
    <source>
        <dbReference type="SAM" id="MobiDB-lite"/>
    </source>
</evidence>
<dbReference type="InterPro" id="IPR036034">
    <property type="entry name" value="PDZ_sf"/>
</dbReference>
<dbReference type="OrthoDB" id="447516at2759"/>
<feature type="region of interest" description="Disordered" evidence="1">
    <location>
        <begin position="880"/>
        <end position="901"/>
    </location>
</feature>
<dbReference type="EMBL" id="CAKASE010000069">
    <property type="protein sequence ID" value="CAG9572938.1"/>
    <property type="molecule type" value="Genomic_DNA"/>
</dbReference>
<feature type="compositionally biased region" description="Basic and acidic residues" evidence="1">
    <location>
        <begin position="338"/>
        <end position="356"/>
    </location>
</feature>
<accession>A0A8J2QV42</accession>
<dbReference type="Gene3D" id="2.30.42.10">
    <property type="match status" value="1"/>
</dbReference>
<gene>
    <name evidence="3" type="ORF">DCHRY22_LOCUS10259</name>
</gene>
<feature type="compositionally biased region" description="Basic and acidic residues" evidence="1">
    <location>
        <begin position="416"/>
        <end position="426"/>
    </location>
</feature>
<organism evidence="3 4">
    <name type="scientific">Danaus chrysippus</name>
    <name type="common">African queen</name>
    <dbReference type="NCBI Taxonomy" id="151541"/>
    <lineage>
        <taxon>Eukaryota</taxon>
        <taxon>Metazoa</taxon>
        <taxon>Ecdysozoa</taxon>
        <taxon>Arthropoda</taxon>
        <taxon>Hexapoda</taxon>
        <taxon>Insecta</taxon>
        <taxon>Pterygota</taxon>
        <taxon>Neoptera</taxon>
        <taxon>Endopterygota</taxon>
        <taxon>Lepidoptera</taxon>
        <taxon>Glossata</taxon>
        <taxon>Ditrysia</taxon>
        <taxon>Papilionoidea</taxon>
        <taxon>Nymphalidae</taxon>
        <taxon>Danainae</taxon>
        <taxon>Danaini</taxon>
        <taxon>Danaina</taxon>
        <taxon>Danaus</taxon>
        <taxon>Anosia</taxon>
    </lineage>
</organism>
<comment type="caution">
    <text evidence="3">The sequence shown here is derived from an EMBL/GenBank/DDBJ whole genome shotgun (WGS) entry which is preliminary data.</text>
</comment>
<dbReference type="SMART" id="SM00228">
    <property type="entry name" value="PDZ"/>
    <property type="match status" value="1"/>
</dbReference>
<feature type="compositionally biased region" description="Low complexity" evidence="1">
    <location>
        <begin position="880"/>
        <end position="896"/>
    </location>
</feature>
<reference evidence="3" key="1">
    <citation type="submission" date="2021-09" db="EMBL/GenBank/DDBJ databases">
        <authorList>
            <person name="Martin H S."/>
        </authorList>
    </citation>
    <scope>NUCLEOTIDE SEQUENCE</scope>
</reference>
<evidence type="ECO:0000259" key="2">
    <source>
        <dbReference type="PROSITE" id="PS50106"/>
    </source>
</evidence>
<feature type="compositionally biased region" description="Basic and acidic residues" evidence="1">
    <location>
        <begin position="309"/>
        <end position="331"/>
    </location>
</feature>
<feature type="region of interest" description="Disordered" evidence="1">
    <location>
        <begin position="963"/>
        <end position="982"/>
    </location>
</feature>
<evidence type="ECO:0000313" key="4">
    <source>
        <dbReference type="Proteomes" id="UP000789524"/>
    </source>
</evidence>
<proteinExistence type="predicted"/>